<feature type="compositionally biased region" description="Low complexity" evidence="1">
    <location>
        <begin position="215"/>
        <end position="233"/>
    </location>
</feature>
<organism evidence="3 4">
    <name type="scientific">Aspergillus nanangensis</name>
    <dbReference type="NCBI Taxonomy" id="2582783"/>
    <lineage>
        <taxon>Eukaryota</taxon>
        <taxon>Fungi</taxon>
        <taxon>Dikarya</taxon>
        <taxon>Ascomycota</taxon>
        <taxon>Pezizomycotina</taxon>
        <taxon>Eurotiomycetes</taxon>
        <taxon>Eurotiomycetidae</taxon>
        <taxon>Eurotiales</taxon>
        <taxon>Aspergillaceae</taxon>
        <taxon>Aspergillus</taxon>
        <taxon>Aspergillus subgen. Circumdati</taxon>
    </lineage>
</organism>
<dbReference type="EMBL" id="VCAU01000240">
    <property type="protein sequence ID" value="KAF9882674.1"/>
    <property type="molecule type" value="Genomic_DNA"/>
</dbReference>
<keyword evidence="2" id="KW-0732">Signal</keyword>
<feature type="chain" id="PRO_5042273520" evidence="2">
    <location>
        <begin position="24"/>
        <end position="287"/>
    </location>
</feature>
<feature type="compositionally biased region" description="Low complexity" evidence="1">
    <location>
        <begin position="170"/>
        <end position="200"/>
    </location>
</feature>
<dbReference type="AlphaFoldDB" id="A0AAD4GM34"/>
<keyword evidence="4" id="KW-1185">Reference proteome</keyword>
<evidence type="ECO:0000256" key="2">
    <source>
        <dbReference type="SAM" id="SignalP"/>
    </source>
</evidence>
<feature type="region of interest" description="Disordered" evidence="1">
    <location>
        <begin position="152"/>
        <end position="287"/>
    </location>
</feature>
<evidence type="ECO:0000313" key="4">
    <source>
        <dbReference type="Proteomes" id="UP001194746"/>
    </source>
</evidence>
<name>A0AAD4GM34_ASPNN</name>
<dbReference type="Proteomes" id="UP001194746">
    <property type="component" value="Unassembled WGS sequence"/>
</dbReference>
<gene>
    <name evidence="3" type="ORF">FE257_005648</name>
</gene>
<evidence type="ECO:0000256" key="1">
    <source>
        <dbReference type="SAM" id="MobiDB-lite"/>
    </source>
</evidence>
<comment type="caution">
    <text evidence="3">The sequence shown here is derived from an EMBL/GenBank/DDBJ whole genome shotgun (WGS) entry which is preliminary data.</text>
</comment>
<accession>A0AAD4GM34</accession>
<proteinExistence type="predicted"/>
<sequence>MSSVLKTVAICLFLSAAFKGGKAENVTHTFYGYPDNDPPGPAIASDCGRGENAPGGTGTYDNPLTFASVPGEYDDCEVIYAPYLKKYLIREDDCASCTGPHIDIWTGDRDNDGGDDQIECEERLTPNDEIEVVRNPADSLDVDESALYEYGSCGTDRVYPDGDVQEGDSQESGSSKSSGGSKSEDSVSGPSESSVASKSSIQESGPQGSVSPQASGHGSHSGGSHSSSHSGSSEGEEDDGDEKDDEETEEDGEDDETEEDGEDEDEGSDNGESESEPLKKRGRYCYP</sequence>
<protein>
    <submittedName>
        <fullName evidence="3">Uncharacterized protein</fullName>
    </submittedName>
</protein>
<feature type="compositionally biased region" description="Polar residues" evidence="1">
    <location>
        <begin position="201"/>
        <end position="214"/>
    </location>
</feature>
<reference evidence="3" key="1">
    <citation type="journal article" date="2019" name="Beilstein J. Org. Chem.">
        <title>Nanangenines: drimane sesquiterpenoids as the dominant metabolite cohort of a novel Australian fungus, Aspergillus nanangensis.</title>
        <authorList>
            <person name="Lacey H.J."/>
            <person name="Gilchrist C.L.M."/>
            <person name="Crombie A."/>
            <person name="Kalaitzis J.A."/>
            <person name="Vuong D."/>
            <person name="Rutledge P.J."/>
            <person name="Turner P."/>
            <person name="Pitt J.I."/>
            <person name="Lacey E."/>
            <person name="Chooi Y.H."/>
            <person name="Piggott A.M."/>
        </authorList>
    </citation>
    <scope>NUCLEOTIDE SEQUENCE</scope>
    <source>
        <strain evidence="3">MST-FP2251</strain>
    </source>
</reference>
<feature type="compositionally biased region" description="Acidic residues" evidence="1">
    <location>
        <begin position="234"/>
        <end position="275"/>
    </location>
</feature>
<evidence type="ECO:0000313" key="3">
    <source>
        <dbReference type="EMBL" id="KAF9882674.1"/>
    </source>
</evidence>
<reference evidence="3" key="2">
    <citation type="submission" date="2020-02" db="EMBL/GenBank/DDBJ databases">
        <authorList>
            <person name="Gilchrist C.L.M."/>
            <person name="Chooi Y.-H."/>
        </authorList>
    </citation>
    <scope>NUCLEOTIDE SEQUENCE</scope>
    <source>
        <strain evidence="3">MST-FP2251</strain>
    </source>
</reference>
<feature type="signal peptide" evidence="2">
    <location>
        <begin position="1"/>
        <end position="23"/>
    </location>
</feature>